<dbReference type="GO" id="GO:0016829">
    <property type="term" value="F:lyase activity"/>
    <property type="evidence" value="ECO:0007669"/>
    <property type="project" value="UniProtKB-KW"/>
</dbReference>
<proteinExistence type="inferred from homology"/>
<evidence type="ECO:0000313" key="9">
    <source>
        <dbReference type="Proteomes" id="UP000262454"/>
    </source>
</evidence>
<dbReference type="NCBIfam" id="TIGR00722">
    <property type="entry name" value="ttdA_fumA_fumB"/>
    <property type="match status" value="1"/>
</dbReference>
<dbReference type="AlphaFoldDB" id="A0A348MLM1"/>
<dbReference type="PANTHER" id="PTHR30389:SF17">
    <property type="entry name" value="L(+)-TARTRATE DEHYDRATASE SUBUNIT ALPHA-RELATED"/>
    <property type="match status" value="1"/>
</dbReference>
<accession>A0A348MLM1</accession>
<evidence type="ECO:0000256" key="6">
    <source>
        <dbReference type="ARBA" id="ARBA00023239"/>
    </source>
</evidence>
<organism evidence="8 9">
    <name type="scientific">candidate division WOR-3 bacterium</name>
    <dbReference type="NCBI Taxonomy" id="2052148"/>
    <lineage>
        <taxon>Bacteria</taxon>
        <taxon>Bacteria division WOR-3</taxon>
    </lineage>
</organism>
<reference evidence="8 9" key="1">
    <citation type="journal article" date="2018" name="Nat. Biotechnol.">
        <title>A standardized bacterial taxonomy based on genome phylogeny substantially revises the tree of life.</title>
        <authorList>
            <person name="Parks D.H."/>
            <person name="Chuvochina M."/>
            <person name="Waite D.W."/>
            <person name="Rinke C."/>
            <person name="Skarshewski A."/>
            <person name="Chaumeil P.A."/>
            <person name="Hugenholtz P."/>
        </authorList>
    </citation>
    <scope>NUCLEOTIDE SEQUENCE [LARGE SCALE GENOMIC DNA]</scope>
    <source>
        <strain evidence="8">UBA7921</strain>
    </source>
</reference>
<evidence type="ECO:0000256" key="4">
    <source>
        <dbReference type="ARBA" id="ARBA00023004"/>
    </source>
</evidence>
<keyword evidence="5" id="KW-0411">Iron-sulfur</keyword>
<comment type="similarity">
    <text evidence="1">Belongs to the class-I fumarase family.</text>
</comment>
<protein>
    <recommendedName>
        <fullName evidence="7">Fe-S hydro-lyase tartrate dehydratase alpha-type catalytic domain-containing protein</fullName>
    </recommendedName>
</protein>
<keyword evidence="4" id="KW-0408">Iron</keyword>
<keyword evidence="6" id="KW-0456">Lyase</keyword>
<comment type="caution">
    <text evidence="8">The sequence shown here is derived from an EMBL/GenBank/DDBJ whole genome shotgun (WGS) entry which is preliminary data.</text>
</comment>
<name>A0A348MLM1_UNCW3</name>
<evidence type="ECO:0000256" key="1">
    <source>
        <dbReference type="ARBA" id="ARBA00008876"/>
    </source>
</evidence>
<feature type="domain" description="Fe-S hydro-lyase tartrate dehydratase alpha-type catalytic" evidence="7">
    <location>
        <begin position="19"/>
        <end position="271"/>
    </location>
</feature>
<evidence type="ECO:0000256" key="2">
    <source>
        <dbReference type="ARBA" id="ARBA00022485"/>
    </source>
</evidence>
<dbReference type="GO" id="GO:0051539">
    <property type="term" value="F:4 iron, 4 sulfur cluster binding"/>
    <property type="evidence" value="ECO:0007669"/>
    <property type="project" value="UniProtKB-KW"/>
</dbReference>
<dbReference type="InterPro" id="IPR004646">
    <property type="entry name" value="Fe-S_hydro-lyase_TtdA-typ_cat"/>
</dbReference>
<evidence type="ECO:0000256" key="3">
    <source>
        <dbReference type="ARBA" id="ARBA00022723"/>
    </source>
</evidence>
<keyword evidence="2" id="KW-0004">4Fe-4S</keyword>
<sequence>MTSSRFLLKKIDKIVVDKIVDLYRKISITPSLFVKKEILKVKPKGKREKLFIDSYIENNRLSFKNRTPLCQDTGHLSVFIETPSNFCFDFDIEGELKKRINFKSKKFGLRYSIVDFKGKYSNYPSVYIFQGKRKNLKIVLMAKGGGSENLSKLFMLNPSSSLDDISEIVINCVEEAKDRGCPPYILGIGVGKSSLESLLLSKLALTGKFSHNRKGYEKILSEKILKGSLNVKTGFSGLGFGKTLLDCRVIIKERHIATLPLSVQFNCFQERVGVLYL</sequence>
<evidence type="ECO:0000256" key="5">
    <source>
        <dbReference type="ARBA" id="ARBA00023014"/>
    </source>
</evidence>
<dbReference type="PANTHER" id="PTHR30389">
    <property type="entry name" value="FUMARATE HYDRATASE-RELATED"/>
    <property type="match status" value="1"/>
</dbReference>
<keyword evidence="3" id="KW-0479">Metal-binding</keyword>
<dbReference type="GO" id="GO:0046872">
    <property type="term" value="F:metal ion binding"/>
    <property type="evidence" value="ECO:0007669"/>
    <property type="project" value="UniProtKB-KW"/>
</dbReference>
<gene>
    <name evidence="8" type="ORF">DCG82_06045</name>
</gene>
<dbReference type="EMBL" id="DMCX01000035">
    <property type="protein sequence ID" value="HAF07947.1"/>
    <property type="molecule type" value="Genomic_DNA"/>
</dbReference>
<dbReference type="InterPro" id="IPR051208">
    <property type="entry name" value="Class-I_Fumarase/Tartrate_DH"/>
</dbReference>
<dbReference type="Pfam" id="PF05681">
    <property type="entry name" value="Fumerase"/>
    <property type="match status" value="1"/>
</dbReference>
<dbReference type="Proteomes" id="UP000262454">
    <property type="component" value="Unassembled WGS sequence"/>
</dbReference>
<evidence type="ECO:0000313" key="8">
    <source>
        <dbReference type="EMBL" id="HAF07947.1"/>
    </source>
</evidence>
<evidence type="ECO:0000259" key="7">
    <source>
        <dbReference type="Pfam" id="PF05681"/>
    </source>
</evidence>